<dbReference type="PANTHER" id="PTHR23542:SF1">
    <property type="entry name" value="MAJOR FACILITATOR SUPERFAMILY (MFS) PROFILE DOMAIN-CONTAINING PROTEIN"/>
    <property type="match status" value="1"/>
</dbReference>
<dbReference type="Pfam" id="PF07690">
    <property type="entry name" value="MFS_1"/>
    <property type="match status" value="1"/>
</dbReference>
<evidence type="ECO:0000313" key="3">
    <source>
        <dbReference type="EMBL" id="UWP78515.1"/>
    </source>
</evidence>
<evidence type="ECO:0000256" key="1">
    <source>
        <dbReference type="SAM" id="MobiDB-lite"/>
    </source>
</evidence>
<keyword evidence="2" id="KW-1133">Transmembrane helix</keyword>
<accession>A0ABY5VN18</accession>
<feature type="compositionally biased region" description="Basic and acidic residues" evidence="1">
    <location>
        <begin position="321"/>
        <end position="333"/>
    </location>
</feature>
<dbReference type="Proteomes" id="UP001059617">
    <property type="component" value="Chromosome"/>
</dbReference>
<evidence type="ECO:0000256" key="2">
    <source>
        <dbReference type="SAM" id="Phobius"/>
    </source>
</evidence>
<proteinExistence type="predicted"/>
<feature type="transmembrane region" description="Helical" evidence="2">
    <location>
        <begin position="39"/>
        <end position="61"/>
    </location>
</feature>
<name>A0ABY5VN18_9ACTN</name>
<dbReference type="RefSeq" id="WP_259855707.1">
    <property type="nucleotide sequence ID" value="NZ_CP073720.1"/>
</dbReference>
<feature type="compositionally biased region" description="Gly residues" evidence="1">
    <location>
        <begin position="347"/>
        <end position="359"/>
    </location>
</feature>
<feature type="transmembrane region" description="Helical" evidence="2">
    <location>
        <begin position="99"/>
        <end position="121"/>
    </location>
</feature>
<feature type="compositionally biased region" description="Low complexity" evidence="1">
    <location>
        <begin position="270"/>
        <end position="290"/>
    </location>
</feature>
<protein>
    <submittedName>
        <fullName evidence="3">MFS transporter</fullName>
    </submittedName>
</protein>
<keyword evidence="2" id="KW-0812">Transmembrane</keyword>
<feature type="transmembrane region" description="Helical" evidence="2">
    <location>
        <begin position="73"/>
        <end position="93"/>
    </location>
</feature>
<dbReference type="PANTHER" id="PTHR23542">
    <property type="match status" value="1"/>
</dbReference>
<dbReference type="EMBL" id="CP073720">
    <property type="protein sequence ID" value="UWP78515.1"/>
    <property type="molecule type" value="Genomic_DNA"/>
</dbReference>
<keyword evidence="4" id="KW-1185">Reference proteome</keyword>
<reference evidence="3" key="1">
    <citation type="submission" date="2021-04" db="EMBL/GenBank/DDBJ databases">
        <authorList>
            <person name="Hartkoorn R.C."/>
            <person name="Beaudoing E."/>
            <person name="Hot D."/>
        </authorList>
    </citation>
    <scope>NUCLEOTIDE SEQUENCE</scope>
    <source>
        <strain evidence="3">NRRL B-16292</strain>
    </source>
</reference>
<reference evidence="3" key="2">
    <citation type="submission" date="2022-09" db="EMBL/GenBank/DDBJ databases">
        <title>Biosynthetic gene clusters of Dactylosporangioum fulvum.</title>
        <authorList>
            <person name="Caradec T."/>
        </authorList>
    </citation>
    <scope>NUCLEOTIDE SEQUENCE</scope>
    <source>
        <strain evidence="3">NRRL B-16292</strain>
    </source>
</reference>
<feature type="transmembrane region" description="Helical" evidence="2">
    <location>
        <begin position="141"/>
        <end position="160"/>
    </location>
</feature>
<feature type="compositionally biased region" description="Basic residues" evidence="1">
    <location>
        <begin position="377"/>
        <end position="391"/>
    </location>
</feature>
<gene>
    <name evidence="3" type="ORF">Dfulv_25360</name>
</gene>
<organism evidence="3 4">
    <name type="scientific">Dactylosporangium fulvum</name>
    <dbReference type="NCBI Taxonomy" id="53359"/>
    <lineage>
        <taxon>Bacteria</taxon>
        <taxon>Bacillati</taxon>
        <taxon>Actinomycetota</taxon>
        <taxon>Actinomycetes</taxon>
        <taxon>Micromonosporales</taxon>
        <taxon>Micromonosporaceae</taxon>
        <taxon>Dactylosporangium</taxon>
    </lineage>
</organism>
<keyword evidence="2" id="KW-0472">Membrane</keyword>
<dbReference type="SUPFAM" id="SSF103473">
    <property type="entry name" value="MFS general substrate transporter"/>
    <property type="match status" value="1"/>
</dbReference>
<feature type="transmembrane region" description="Helical" evidence="2">
    <location>
        <begin position="7"/>
        <end position="33"/>
    </location>
</feature>
<dbReference type="InterPro" id="IPR036259">
    <property type="entry name" value="MFS_trans_sf"/>
</dbReference>
<dbReference type="InterPro" id="IPR011701">
    <property type="entry name" value="MFS"/>
</dbReference>
<evidence type="ECO:0000313" key="4">
    <source>
        <dbReference type="Proteomes" id="UP001059617"/>
    </source>
</evidence>
<sequence length="417" mass="42602">MFLLRPYAIGLTAANLLVRLSAGAVTLALVLFVTGARGSFAAAGLVAGAFAVGTAVGGPLAGRLADRAGPAPVLLGTAAVHTAALLAVVGLPAAPLPVLVALTALAGSARPPVAAVMRGVWITMLRDDERQLRASYRFESALLEVGFIAGPAVAGLVVALGRPALGLALTAALAGGATAVFALLPPARTGRPAGRGERSLLGPLRSPAIRSLVASRTALGVTIGAVQVAAAAFAAAQGRAGFAGGAARRVRAGQPGGQRRTADRRGGALGVVVRGDGTPGAPRRPVVAGRAVRRRRRARRAAERDRLRAHRPGGPGGNGDRGADVDRDRDRSGHGAGQRGRRRRGGRLGGPVGLSGRTGRGGRRRAGERRGPAPARRNGHRRRHRHRHRRCHTAASCVHRSVVTACRTRPPVSAGVR</sequence>
<dbReference type="Gene3D" id="1.20.1250.20">
    <property type="entry name" value="MFS general substrate transporter like domains"/>
    <property type="match status" value="1"/>
</dbReference>
<feature type="region of interest" description="Disordered" evidence="1">
    <location>
        <begin position="249"/>
        <end position="391"/>
    </location>
</feature>
<feature type="transmembrane region" description="Helical" evidence="2">
    <location>
        <begin position="166"/>
        <end position="185"/>
    </location>
</feature>